<dbReference type="Proteomes" id="UP000320776">
    <property type="component" value="Chromosome"/>
</dbReference>
<proteinExistence type="inferred from homology"/>
<keyword evidence="6 8" id="KW-1133">Transmembrane helix</keyword>
<evidence type="ECO:0000256" key="1">
    <source>
        <dbReference type="ARBA" id="ARBA00004651"/>
    </source>
</evidence>
<dbReference type="GO" id="GO:0005886">
    <property type="term" value="C:plasma membrane"/>
    <property type="evidence" value="ECO:0007669"/>
    <property type="project" value="UniProtKB-SubCell"/>
</dbReference>
<feature type="transmembrane region" description="Helical" evidence="8">
    <location>
        <begin position="219"/>
        <end position="239"/>
    </location>
</feature>
<protein>
    <submittedName>
        <fullName evidence="10">Protein RarD</fullName>
    </submittedName>
</protein>
<reference evidence="10 11" key="1">
    <citation type="submission" date="2019-02" db="EMBL/GenBank/DDBJ databases">
        <title>Closed genome of Sporomusa termitida DSM 4440.</title>
        <authorList>
            <person name="Poehlein A."/>
            <person name="Daniel R."/>
        </authorList>
    </citation>
    <scope>NUCLEOTIDE SEQUENCE [LARGE SCALE GENOMIC DNA]</scope>
    <source>
        <strain evidence="10 11">DSM 4440</strain>
    </source>
</reference>
<feature type="transmembrane region" description="Helical" evidence="8">
    <location>
        <begin position="188"/>
        <end position="207"/>
    </location>
</feature>
<evidence type="ECO:0000256" key="8">
    <source>
        <dbReference type="SAM" id="Phobius"/>
    </source>
</evidence>
<evidence type="ECO:0000256" key="6">
    <source>
        <dbReference type="ARBA" id="ARBA00022989"/>
    </source>
</evidence>
<name>A0A517DRJ9_9FIRM</name>
<evidence type="ECO:0000256" key="3">
    <source>
        <dbReference type="ARBA" id="ARBA00022448"/>
    </source>
</evidence>
<dbReference type="InterPro" id="IPR037185">
    <property type="entry name" value="EmrE-like"/>
</dbReference>
<feature type="transmembrane region" description="Helical" evidence="8">
    <location>
        <begin position="246"/>
        <end position="270"/>
    </location>
</feature>
<dbReference type="KEGG" id="sted:SPTER_12910"/>
<evidence type="ECO:0000256" key="7">
    <source>
        <dbReference type="ARBA" id="ARBA00023136"/>
    </source>
</evidence>
<gene>
    <name evidence="10" type="primary">rarD</name>
    <name evidence="10" type="ORF">SPTER_12910</name>
</gene>
<keyword evidence="7 8" id="KW-0472">Membrane</keyword>
<feature type="transmembrane region" description="Helical" evidence="8">
    <location>
        <begin position="276"/>
        <end position="295"/>
    </location>
</feature>
<accession>A0A517DRJ9</accession>
<dbReference type="RefSeq" id="WP_144349555.1">
    <property type="nucleotide sequence ID" value="NZ_CP036259.1"/>
</dbReference>
<sequence length="312" mass="33686">MAENAKYHSEHFTGVVSAAGAYLLWGILPVYWKQLAYVPAYEILAHRVIWSCVFMFAVLLATRGIRQFAQETLAIVHNPKKRLGLLVASLLISVNWLIYIWAVNANRVVETSLGYYINPLVSVLLGIMVLKERLSLWQSISVVLAAAGVAALAISYGTIPWVSVSLALSFAFYGMCKKMLGIGAVTSTTLETLIVAPAALVYLLYIAGQGGGAFHLDSLLTAALLMGAGAVTAVPLLLFASGANRLSLSLLGFIQYMSPTIALALGVLLYHEPFTSAHLMAFSLIWLALAVFSLARTRFFVTAEGWLKKAAS</sequence>
<feature type="domain" description="EamA" evidence="9">
    <location>
        <begin position="13"/>
        <end position="152"/>
    </location>
</feature>
<keyword evidence="11" id="KW-1185">Reference proteome</keyword>
<feature type="transmembrane region" description="Helical" evidence="8">
    <location>
        <begin position="44"/>
        <end position="62"/>
    </location>
</feature>
<evidence type="ECO:0000256" key="2">
    <source>
        <dbReference type="ARBA" id="ARBA00007362"/>
    </source>
</evidence>
<feature type="transmembrane region" description="Helical" evidence="8">
    <location>
        <begin position="83"/>
        <end position="101"/>
    </location>
</feature>
<feature type="transmembrane region" description="Helical" evidence="8">
    <location>
        <begin position="135"/>
        <end position="153"/>
    </location>
</feature>
<keyword evidence="3" id="KW-0813">Transport</keyword>
<dbReference type="PANTHER" id="PTHR22911:SF137">
    <property type="entry name" value="SOLUTE CARRIER FAMILY 35 MEMBER G2-RELATED"/>
    <property type="match status" value="1"/>
</dbReference>
<dbReference type="NCBIfam" id="TIGR00688">
    <property type="entry name" value="rarD"/>
    <property type="match status" value="1"/>
</dbReference>
<keyword evidence="5 8" id="KW-0812">Transmembrane</keyword>
<evidence type="ECO:0000313" key="10">
    <source>
        <dbReference type="EMBL" id="QDR79982.1"/>
    </source>
</evidence>
<dbReference type="PANTHER" id="PTHR22911">
    <property type="entry name" value="ACYL-MALONYL CONDENSING ENZYME-RELATED"/>
    <property type="match status" value="1"/>
</dbReference>
<feature type="transmembrane region" description="Helical" evidence="8">
    <location>
        <begin position="159"/>
        <end position="176"/>
    </location>
</feature>
<evidence type="ECO:0000256" key="5">
    <source>
        <dbReference type="ARBA" id="ARBA00022692"/>
    </source>
</evidence>
<evidence type="ECO:0000313" key="11">
    <source>
        <dbReference type="Proteomes" id="UP000320776"/>
    </source>
</evidence>
<organism evidence="10 11">
    <name type="scientific">Sporomusa termitida</name>
    <dbReference type="NCBI Taxonomy" id="2377"/>
    <lineage>
        <taxon>Bacteria</taxon>
        <taxon>Bacillati</taxon>
        <taxon>Bacillota</taxon>
        <taxon>Negativicutes</taxon>
        <taxon>Selenomonadales</taxon>
        <taxon>Sporomusaceae</taxon>
        <taxon>Sporomusa</taxon>
    </lineage>
</organism>
<dbReference type="InterPro" id="IPR000620">
    <property type="entry name" value="EamA_dom"/>
</dbReference>
<evidence type="ECO:0000259" key="9">
    <source>
        <dbReference type="Pfam" id="PF00892"/>
    </source>
</evidence>
<dbReference type="InterPro" id="IPR004626">
    <property type="entry name" value="RarD"/>
</dbReference>
<feature type="transmembrane region" description="Helical" evidence="8">
    <location>
        <begin position="113"/>
        <end position="130"/>
    </location>
</feature>
<dbReference type="AlphaFoldDB" id="A0A517DRJ9"/>
<dbReference type="SUPFAM" id="SSF103481">
    <property type="entry name" value="Multidrug resistance efflux transporter EmrE"/>
    <property type="match status" value="2"/>
</dbReference>
<keyword evidence="4" id="KW-1003">Cell membrane</keyword>
<dbReference type="EMBL" id="CP036259">
    <property type="protein sequence ID" value="QDR79982.1"/>
    <property type="molecule type" value="Genomic_DNA"/>
</dbReference>
<comment type="subcellular location">
    <subcellularLocation>
        <location evidence="1">Cell membrane</location>
        <topology evidence="1">Multi-pass membrane protein</topology>
    </subcellularLocation>
</comment>
<evidence type="ECO:0000256" key="4">
    <source>
        <dbReference type="ARBA" id="ARBA00022475"/>
    </source>
</evidence>
<comment type="similarity">
    <text evidence="2">Belongs to the EamA transporter family.</text>
</comment>
<dbReference type="Pfam" id="PF00892">
    <property type="entry name" value="EamA"/>
    <property type="match status" value="1"/>
</dbReference>
<feature type="transmembrane region" description="Helical" evidence="8">
    <location>
        <begin position="12"/>
        <end position="32"/>
    </location>
</feature>
<dbReference type="OrthoDB" id="369870at2"/>